<dbReference type="GO" id="GO:0004519">
    <property type="term" value="F:endonuclease activity"/>
    <property type="evidence" value="ECO:0007669"/>
    <property type="project" value="UniProtKB-KW"/>
</dbReference>
<evidence type="ECO:0000313" key="5">
    <source>
        <dbReference type="EMBL" id="ECV5689355.1"/>
    </source>
</evidence>
<dbReference type="AlphaFoldDB" id="A0A3V0QGI2"/>
<keyword evidence="5" id="KW-0378">Hydrolase</keyword>
<dbReference type="InterPro" id="IPR003615">
    <property type="entry name" value="HNH_nuc"/>
</dbReference>
<dbReference type="SUPFAM" id="SSF54171">
    <property type="entry name" value="DNA-binding domain"/>
    <property type="match status" value="1"/>
</dbReference>
<dbReference type="GO" id="GO:0003677">
    <property type="term" value="F:DNA binding"/>
    <property type="evidence" value="ECO:0007669"/>
    <property type="project" value="UniProtKB-KW"/>
</dbReference>
<keyword evidence="1" id="KW-0805">Transcription regulation</keyword>
<dbReference type="InterPro" id="IPR044925">
    <property type="entry name" value="His-Me_finger_sf"/>
</dbReference>
<dbReference type="EMBL" id="AAKTOF010000029">
    <property type="protein sequence ID" value="ECV5689355.1"/>
    <property type="molecule type" value="Genomic_DNA"/>
</dbReference>
<dbReference type="Gene3D" id="3.90.75.20">
    <property type="match status" value="1"/>
</dbReference>
<evidence type="ECO:0000256" key="3">
    <source>
        <dbReference type="ARBA" id="ARBA00023163"/>
    </source>
</evidence>
<keyword evidence="3" id="KW-0804">Transcription</keyword>
<comment type="caution">
    <text evidence="5">The sequence shown here is derived from an EMBL/GenBank/DDBJ whole genome shotgun (WGS) entry which is preliminary data.</text>
</comment>
<dbReference type="InterPro" id="IPR001471">
    <property type="entry name" value="AP2/ERF_dom"/>
</dbReference>
<keyword evidence="5" id="KW-0255">Endonuclease</keyword>
<dbReference type="SUPFAM" id="SSF54060">
    <property type="entry name" value="His-Me finger endonucleases"/>
    <property type="match status" value="1"/>
</dbReference>
<protein>
    <submittedName>
        <fullName evidence="5">HNH endonuclease</fullName>
    </submittedName>
</protein>
<dbReference type="Gene3D" id="3.30.730.10">
    <property type="entry name" value="AP2/ERF domain"/>
    <property type="match status" value="1"/>
</dbReference>
<accession>A0A3V0QGI2</accession>
<evidence type="ECO:0000259" key="4">
    <source>
        <dbReference type="PROSITE" id="PS51032"/>
    </source>
</evidence>
<dbReference type="InterPro" id="IPR036955">
    <property type="entry name" value="AP2/ERF_dom_sf"/>
</dbReference>
<feature type="domain" description="AP2/ERF" evidence="4">
    <location>
        <begin position="124"/>
        <end position="181"/>
    </location>
</feature>
<gene>
    <name evidence="5" type="ORF">F2K19_22525</name>
</gene>
<sequence>MQELTFAYLREALSYDPDSGLFTWKERPKSHFSSVKACNQSNSHFAGKIAGSKDPKHGYLRIKLCGKNHKAHRLAWLFMHGCWPEGEIDHVNGIRDDNRMENLRDVSHKLNMRNRATPITNRHGLPGVSYRNRKKPWFAQIMNNDGRNEYLGSFKTPEEASCAYLLRARELGYHEQHGNRS</sequence>
<dbReference type="Pfam" id="PF13392">
    <property type="entry name" value="HNH_3"/>
    <property type="match status" value="1"/>
</dbReference>
<evidence type="ECO:0000256" key="1">
    <source>
        <dbReference type="ARBA" id="ARBA00023015"/>
    </source>
</evidence>
<keyword evidence="2" id="KW-0238">DNA-binding</keyword>
<organism evidence="5">
    <name type="scientific">Salmonella enterica I</name>
    <dbReference type="NCBI Taxonomy" id="59201"/>
    <lineage>
        <taxon>Bacteria</taxon>
        <taxon>Pseudomonadati</taxon>
        <taxon>Pseudomonadota</taxon>
        <taxon>Gammaproteobacteria</taxon>
        <taxon>Enterobacterales</taxon>
        <taxon>Enterobacteriaceae</taxon>
        <taxon>Salmonella</taxon>
    </lineage>
</organism>
<name>A0A3V0QGI2_SALET</name>
<evidence type="ECO:0000256" key="2">
    <source>
        <dbReference type="ARBA" id="ARBA00023125"/>
    </source>
</evidence>
<dbReference type="GO" id="GO:0003700">
    <property type="term" value="F:DNA-binding transcription factor activity"/>
    <property type="evidence" value="ECO:0007669"/>
    <property type="project" value="InterPro"/>
</dbReference>
<reference evidence="5" key="1">
    <citation type="submission" date="2019-09" db="EMBL/GenBank/DDBJ databases">
        <authorList>
            <person name="Ashton P.M."/>
            <person name="Dallman T."/>
            <person name="Nair S."/>
            <person name="De Pinna E."/>
            <person name="Peters T."/>
            <person name="Grant K."/>
        </authorList>
    </citation>
    <scope>NUCLEOTIDE SEQUENCE</scope>
    <source>
        <strain evidence="5">800630</strain>
    </source>
</reference>
<proteinExistence type="predicted"/>
<dbReference type="RefSeq" id="WP_020838525.1">
    <property type="nucleotide sequence ID" value="NZ_CP067082.1"/>
</dbReference>
<dbReference type="PROSITE" id="PS51032">
    <property type="entry name" value="AP2_ERF"/>
    <property type="match status" value="1"/>
</dbReference>
<dbReference type="InterPro" id="IPR016177">
    <property type="entry name" value="DNA-bd_dom_sf"/>
</dbReference>
<keyword evidence="5" id="KW-0540">Nuclease</keyword>